<accession>A0AAD9PAM5</accession>
<protein>
    <submittedName>
        <fullName evidence="1">Uncharacterized protein</fullName>
    </submittedName>
</protein>
<evidence type="ECO:0000313" key="1">
    <source>
        <dbReference type="EMBL" id="KAK2191072.1"/>
    </source>
</evidence>
<name>A0AAD9PAM5_RIDPI</name>
<proteinExistence type="predicted"/>
<dbReference type="AlphaFoldDB" id="A0AAD9PAM5"/>
<comment type="caution">
    <text evidence="1">The sequence shown here is derived from an EMBL/GenBank/DDBJ whole genome shotgun (WGS) entry which is preliminary data.</text>
</comment>
<gene>
    <name evidence="1" type="ORF">NP493_60g04001</name>
</gene>
<dbReference type="EMBL" id="JAODUO010000061">
    <property type="protein sequence ID" value="KAK2191072.1"/>
    <property type="molecule type" value="Genomic_DNA"/>
</dbReference>
<sequence>MAMNAGGGAKSPRQYLSVVNTSACPWDNLSMGVGLPASREDERESAISIRPFRGCVGAPNGRGQTTGIRYQSHRVTVVFMPPLPHPRVSAEVCICECGECTVIDIIARSSVPRYAADDIIINRSIIPPGTTTQRPQVEHSPVEYVLRIGIGAANRVTFEREGARHW</sequence>
<keyword evidence="2" id="KW-1185">Reference proteome</keyword>
<organism evidence="1 2">
    <name type="scientific">Ridgeia piscesae</name>
    <name type="common">Tubeworm</name>
    <dbReference type="NCBI Taxonomy" id="27915"/>
    <lineage>
        <taxon>Eukaryota</taxon>
        <taxon>Metazoa</taxon>
        <taxon>Spiralia</taxon>
        <taxon>Lophotrochozoa</taxon>
        <taxon>Annelida</taxon>
        <taxon>Polychaeta</taxon>
        <taxon>Sedentaria</taxon>
        <taxon>Canalipalpata</taxon>
        <taxon>Sabellida</taxon>
        <taxon>Siboglinidae</taxon>
        <taxon>Ridgeia</taxon>
    </lineage>
</organism>
<evidence type="ECO:0000313" key="2">
    <source>
        <dbReference type="Proteomes" id="UP001209878"/>
    </source>
</evidence>
<dbReference type="Proteomes" id="UP001209878">
    <property type="component" value="Unassembled WGS sequence"/>
</dbReference>
<reference evidence="1" key="1">
    <citation type="journal article" date="2023" name="Mol. Biol. Evol.">
        <title>Third-Generation Sequencing Reveals the Adaptive Role of the Epigenome in Three Deep-Sea Polychaetes.</title>
        <authorList>
            <person name="Perez M."/>
            <person name="Aroh O."/>
            <person name="Sun Y."/>
            <person name="Lan Y."/>
            <person name="Juniper S.K."/>
            <person name="Young C.R."/>
            <person name="Angers B."/>
            <person name="Qian P.Y."/>
        </authorList>
    </citation>
    <scope>NUCLEOTIDE SEQUENCE</scope>
    <source>
        <strain evidence="1">R07B-5</strain>
    </source>
</reference>